<sequence>MSLRCGVSLVSSYVLTCRCVVPAAVRRLCLCLRVGPICAYELPRCLFPPVLILPCGVRDWPAFFLSLPPLFEFLICASLTVISATSAAGAQPPSSLCLLLFRYPPSHHCSSLTFLPLCFVSSRSSQIPLRQSHLFLYSSSRHCRAFFFSLP</sequence>
<dbReference type="Proteomes" id="UP001341840">
    <property type="component" value="Unassembled WGS sequence"/>
</dbReference>
<reference evidence="1 2" key="1">
    <citation type="journal article" date="2023" name="Plants (Basel)">
        <title>Bridging the Gap: Combining Genomics and Transcriptomics Approaches to Understand Stylosanthes scabra, an Orphan Legume from the Brazilian Caatinga.</title>
        <authorList>
            <person name="Ferreira-Neto J.R.C."/>
            <person name="da Silva M.D."/>
            <person name="Binneck E."/>
            <person name="de Melo N.F."/>
            <person name="da Silva R.H."/>
            <person name="de Melo A.L.T.M."/>
            <person name="Pandolfi V."/>
            <person name="Bustamante F.O."/>
            <person name="Brasileiro-Vidal A.C."/>
            <person name="Benko-Iseppon A.M."/>
        </authorList>
    </citation>
    <scope>NUCLEOTIDE SEQUENCE [LARGE SCALE GENOMIC DNA]</scope>
    <source>
        <tissue evidence="1">Leaves</tissue>
    </source>
</reference>
<protein>
    <submittedName>
        <fullName evidence="1">Uncharacterized protein</fullName>
    </submittedName>
</protein>
<organism evidence="1 2">
    <name type="scientific">Stylosanthes scabra</name>
    <dbReference type="NCBI Taxonomy" id="79078"/>
    <lineage>
        <taxon>Eukaryota</taxon>
        <taxon>Viridiplantae</taxon>
        <taxon>Streptophyta</taxon>
        <taxon>Embryophyta</taxon>
        <taxon>Tracheophyta</taxon>
        <taxon>Spermatophyta</taxon>
        <taxon>Magnoliopsida</taxon>
        <taxon>eudicotyledons</taxon>
        <taxon>Gunneridae</taxon>
        <taxon>Pentapetalae</taxon>
        <taxon>rosids</taxon>
        <taxon>fabids</taxon>
        <taxon>Fabales</taxon>
        <taxon>Fabaceae</taxon>
        <taxon>Papilionoideae</taxon>
        <taxon>50 kb inversion clade</taxon>
        <taxon>dalbergioids sensu lato</taxon>
        <taxon>Dalbergieae</taxon>
        <taxon>Pterocarpus clade</taxon>
        <taxon>Stylosanthes</taxon>
    </lineage>
</organism>
<accession>A0ABU6ZCD8</accession>
<evidence type="ECO:0000313" key="1">
    <source>
        <dbReference type="EMBL" id="MED6219373.1"/>
    </source>
</evidence>
<name>A0ABU6ZCD8_9FABA</name>
<evidence type="ECO:0000313" key="2">
    <source>
        <dbReference type="Proteomes" id="UP001341840"/>
    </source>
</evidence>
<keyword evidence="2" id="KW-1185">Reference proteome</keyword>
<comment type="caution">
    <text evidence="1">The sequence shown here is derived from an EMBL/GenBank/DDBJ whole genome shotgun (WGS) entry which is preliminary data.</text>
</comment>
<gene>
    <name evidence="1" type="ORF">PIB30_035188</name>
</gene>
<dbReference type="EMBL" id="JASCZI010272027">
    <property type="protein sequence ID" value="MED6219373.1"/>
    <property type="molecule type" value="Genomic_DNA"/>
</dbReference>
<proteinExistence type="predicted"/>